<dbReference type="InterPro" id="IPR001763">
    <property type="entry name" value="Rhodanese-like_dom"/>
</dbReference>
<dbReference type="SMART" id="SM00450">
    <property type="entry name" value="RHOD"/>
    <property type="match status" value="1"/>
</dbReference>
<dbReference type="AlphaFoldDB" id="A0A9E8ZA77"/>
<protein>
    <submittedName>
        <fullName evidence="2">Rhodanese-like domain-containing protein</fullName>
    </submittedName>
</protein>
<evidence type="ECO:0000313" key="3">
    <source>
        <dbReference type="Proteomes" id="UP001163152"/>
    </source>
</evidence>
<proteinExistence type="predicted"/>
<dbReference type="Gene3D" id="3.40.250.10">
    <property type="entry name" value="Rhodanese-like domain"/>
    <property type="match status" value="1"/>
</dbReference>
<dbReference type="PROSITE" id="PS50206">
    <property type="entry name" value="RHODANESE_3"/>
    <property type="match status" value="1"/>
</dbReference>
<dbReference type="InterPro" id="IPR036873">
    <property type="entry name" value="Rhodanese-like_dom_sf"/>
</dbReference>
<dbReference type="Pfam" id="PF00581">
    <property type="entry name" value="Rhodanese"/>
    <property type="match status" value="1"/>
</dbReference>
<dbReference type="CDD" id="cd00158">
    <property type="entry name" value="RHOD"/>
    <property type="match status" value="1"/>
</dbReference>
<reference evidence="2" key="1">
    <citation type="submission" date="2022-12" db="EMBL/GenBank/DDBJ databases">
        <title>Polyphasic identification of a Novel Hot-Spring Cyanobacterium Ocullathermofonsia sinensis gen nov. sp. nov. and Genomic Insights on its Adaptations to the Thermal Habitat.</title>
        <authorList>
            <person name="Daroch M."/>
            <person name="Tang J."/>
            <person name="Jiang Y."/>
        </authorList>
    </citation>
    <scope>NUCLEOTIDE SEQUENCE</scope>
    <source>
        <strain evidence="2">PKUAC-SCTA174</strain>
    </source>
</reference>
<dbReference type="SUPFAM" id="SSF52821">
    <property type="entry name" value="Rhodanese/Cell cycle control phosphatase"/>
    <property type="match status" value="1"/>
</dbReference>
<organism evidence="2 3">
    <name type="scientific">Thermocoleostomius sinensis A174</name>
    <dbReference type="NCBI Taxonomy" id="2016057"/>
    <lineage>
        <taxon>Bacteria</taxon>
        <taxon>Bacillati</taxon>
        <taxon>Cyanobacteriota</taxon>
        <taxon>Cyanophyceae</taxon>
        <taxon>Oculatellales</taxon>
        <taxon>Oculatellaceae</taxon>
        <taxon>Thermocoleostomius</taxon>
    </lineage>
</organism>
<dbReference type="RefSeq" id="WP_268609193.1">
    <property type="nucleotide sequence ID" value="NZ_CP113797.1"/>
</dbReference>
<dbReference type="InterPro" id="IPR050229">
    <property type="entry name" value="GlpE_sulfurtransferase"/>
</dbReference>
<dbReference type="PANTHER" id="PTHR43031">
    <property type="entry name" value="FAD-DEPENDENT OXIDOREDUCTASE"/>
    <property type="match status" value="1"/>
</dbReference>
<dbReference type="EMBL" id="CP113797">
    <property type="protein sequence ID" value="WAL59398.1"/>
    <property type="molecule type" value="Genomic_DNA"/>
</dbReference>
<dbReference type="Proteomes" id="UP001163152">
    <property type="component" value="Chromosome"/>
</dbReference>
<dbReference type="KEGG" id="tsin:OXH18_19820"/>
<keyword evidence="3" id="KW-1185">Reference proteome</keyword>
<sequence>MRFGFIPVPSPLTSRSRVYELKARLDWGEPALTIIDIRSRCEFNHSHIMGAINMPMNELVERALVSLELVRDIYVYGDTDEEAAAAAAKLRSAGFLNVSEIQGGLPVWKAYGYPTESGIARVG</sequence>
<evidence type="ECO:0000313" key="2">
    <source>
        <dbReference type="EMBL" id="WAL59398.1"/>
    </source>
</evidence>
<name>A0A9E8ZA77_9CYAN</name>
<evidence type="ECO:0000259" key="1">
    <source>
        <dbReference type="PROSITE" id="PS50206"/>
    </source>
</evidence>
<gene>
    <name evidence="2" type="ORF">OXH18_19820</name>
</gene>
<dbReference type="PANTHER" id="PTHR43031:SF1">
    <property type="entry name" value="PYRIDINE NUCLEOTIDE-DISULPHIDE OXIDOREDUCTASE"/>
    <property type="match status" value="1"/>
</dbReference>
<feature type="domain" description="Rhodanese" evidence="1">
    <location>
        <begin position="28"/>
        <end position="117"/>
    </location>
</feature>
<accession>A0A9E8ZA77</accession>